<proteinExistence type="inferred from homology"/>
<dbReference type="CDD" id="cd05466">
    <property type="entry name" value="PBP2_LTTR_substrate"/>
    <property type="match status" value="1"/>
</dbReference>
<gene>
    <name evidence="6" type="primary">oxyR</name>
    <name evidence="6" type="ORF">IBLFYP30_00875</name>
</gene>
<feature type="domain" description="HTH lysR-type" evidence="5">
    <location>
        <begin position="1"/>
        <end position="58"/>
    </location>
</feature>
<evidence type="ECO:0000259" key="5">
    <source>
        <dbReference type="PROSITE" id="PS50931"/>
    </source>
</evidence>
<dbReference type="Pfam" id="PF00126">
    <property type="entry name" value="HTH_1"/>
    <property type="match status" value="1"/>
</dbReference>
<dbReference type="InterPro" id="IPR005119">
    <property type="entry name" value="LysR_subst-bd"/>
</dbReference>
<dbReference type="AlphaFoldDB" id="A0A6N2YNC2"/>
<organism evidence="6">
    <name type="scientific">Intestinibacter bartlettii</name>
    <dbReference type="NCBI Taxonomy" id="261299"/>
    <lineage>
        <taxon>Bacteria</taxon>
        <taxon>Bacillati</taxon>
        <taxon>Bacillota</taxon>
        <taxon>Clostridia</taxon>
        <taxon>Peptostreptococcales</taxon>
        <taxon>Peptostreptococcaceae</taxon>
        <taxon>Intestinibacter</taxon>
    </lineage>
</organism>
<name>A0A6N2YNC2_9FIRM</name>
<dbReference type="InterPro" id="IPR000847">
    <property type="entry name" value="LysR_HTH_N"/>
</dbReference>
<evidence type="ECO:0000256" key="3">
    <source>
        <dbReference type="ARBA" id="ARBA00023125"/>
    </source>
</evidence>
<evidence type="ECO:0000313" key="6">
    <source>
        <dbReference type="EMBL" id="VYT67120.1"/>
    </source>
</evidence>
<dbReference type="SUPFAM" id="SSF53850">
    <property type="entry name" value="Periplasmic binding protein-like II"/>
    <property type="match status" value="1"/>
</dbReference>
<keyword evidence="3" id="KW-0238">DNA-binding</keyword>
<dbReference type="Gene3D" id="3.40.190.10">
    <property type="entry name" value="Periplasmic binding protein-like II"/>
    <property type="match status" value="2"/>
</dbReference>
<dbReference type="SUPFAM" id="SSF46785">
    <property type="entry name" value="Winged helix' DNA-binding domain"/>
    <property type="match status" value="1"/>
</dbReference>
<dbReference type="GO" id="GO:0003700">
    <property type="term" value="F:DNA-binding transcription factor activity"/>
    <property type="evidence" value="ECO:0007669"/>
    <property type="project" value="InterPro"/>
</dbReference>
<dbReference type="PANTHER" id="PTHR30346:SF0">
    <property type="entry name" value="HCA OPERON TRANSCRIPTIONAL ACTIVATOR HCAR"/>
    <property type="match status" value="1"/>
</dbReference>
<dbReference type="FunFam" id="1.10.10.10:FF:000001">
    <property type="entry name" value="LysR family transcriptional regulator"/>
    <property type="match status" value="1"/>
</dbReference>
<keyword evidence="2" id="KW-0805">Transcription regulation</keyword>
<dbReference type="RefSeq" id="WP_024037943.1">
    <property type="nucleotide sequence ID" value="NZ_CACRUE010000005.1"/>
</dbReference>
<dbReference type="GO" id="GO:0003677">
    <property type="term" value="F:DNA binding"/>
    <property type="evidence" value="ECO:0007669"/>
    <property type="project" value="UniProtKB-KW"/>
</dbReference>
<accession>A0A6N2YNC2</accession>
<comment type="similarity">
    <text evidence="1">Belongs to the LysR transcriptional regulatory family.</text>
</comment>
<reference evidence="6" key="1">
    <citation type="submission" date="2019-11" db="EMBL/GenBank/DDBJ databases">
        <authorList>
            <person name="Feng L."/>
        </authorList>
    </citation>
    <scope>NUCLEOTIDE SEQUENCE</scope>
    <source>
        <strain evidence="6">IbartlettiiLFYP30</strain>
    </source>
</reference>
<dbReference type="Gene3D" id="1.10.10.10">
    <property type="entry name" value="Winged helix-like DNA-binding domain superfamily/Winged helix DNA-binding domain"/>
    <property type="match status" value="1"/>
</dbReference>
<dbReference type="Pfam" id="PF03466">
    <property type="entry name" value="LysR_substrate"/>
    <property type="match status" value="1"/>
</dbReference>
<dbReference type="EMBL" id="CACRUE010000005">
    <property type="protein sequence ID" value="VYT67120.1"/>
    <property type="molecule type" value="Genomic_DNA"/>
</dbReference>
<dbReference type="InterPro" id="IPR036388">
    <property type="entry name" value="WH-like_DNA-bd_sf"/>
</dbReference>
<dbReference type="InterPro" id="IPR036390">
    <property type="entry name" value="WH_DNA-bd_sf"/>
</dbReference>
<keyword evidence="4" id="KW-0804">Transcription</keyword>
<evidence type="ECO:0000256" key="1">
    <source>
        <dbReference type="ARBA" id="ARBA00009437"/>
    </source>
</evidence>
<sequence>MTLQQLKYVLAVASKGSINEAAKSLFISQPSLSNAIKELEQELKINIFVRTNRGMTLTNDGFEFIGYARQVIQQYEMLEEKYIEDKCSKQHFCVSTQHYGFAANAFISLIQQYGGDKYEFTIRETKTFEIIDDVKTLRSEIGIIYLSNYNKTVIQKLIRESNLKFLSLIKAKPHIFISENHPLANKKLVSLEDLEDYPCLSFEQGTYNSFYFSEEILSTRSVNKSIKISDRAAIFDFMVGLNGYTISSGMYPAYFLNGRKITSIPLDVDEVINIGVIVHKDITLSHLGEVYLQMLKSLLHTGNNPLEK</sequence>
<protein>
    <submittedName>
        <fullName evidence="6">Hydrogen peroxide-inducible genes activator</fullName>
    </submittedName>
</protein>
<evidence type="ECO:0000256" key="2">
    <source>
        <dbReference type="ARBA" id="ARBA00023015"/>
    </source>
</evidence>
<dbReference type="PANTHER" id="PTHR30346">
    <property type="entry name" value="TRANSCRIPTIONAL DUAL REGULATOR HCAR-RELATED"/>
    <property type="match status" value="1"/>
</dbReference>
<dbReference type="GO" id="GO:0032993">
    <property type="term" value="C:protein-DNA complex"/>
    <property type="evidence" value="ECO:0007669"/>
    <property type="project" value="TreeGrafter"/>
</dbReference>
<dbReference type="PRINTS" id="PR00039">
    <property type="entry name" value="HTHLYSR"/>
</dbReference>
<evidence type="ECO:0000256" key="4">
    <source>
        <dbReference type="ARBA" id="ARBA00023163"/>
    </source>
</evidence>
<dbReference type="PROSITE" id="PS50931">
    <property type="entry name" value="HTH_LYSR"/>
    <property type="match status" value="1"/>
</dbReference>